<gene>
    <name evidence="1" type="ORF">O0236_006790</name>
</gene>
<organism evidence="1 2">
    <name type="scientific">Lentilactobacillus terminaliae</name>
    <dbReference type="NCBI Taxonomy" id="3003483"/>
    <lineage>
        <taxon>Bacteria</taxon>
        <taxon>Bacillati</taxon>
        <taxon>Bacillota</taxon>
        <taxon>Bacilli</taxon>
        <taxon>Lactobacillales</taxon>
        <taxon>Lactobacillaceae</taxon>
        <taxon>Lentilactobacillus</taxon>
    </lineage>
</organism>
<keyword evidence="1" id="KW-0347">Helicase</keyword>
<sequence length="414" mass="47712">MNNEERVISILLNRPANRLVTKINAEWFEQPTLRFVYEAIMQLDPEQVNSLTIMGQVKYNHPNADVSSSKLNELKNQFITDSQLEMYVMQMRYRYLVKDLQNKSNQYINAPVSANLEELKNVIGLLENVKQINDDGDLQQTIEQLEQDIDHERPTGIKTLSQLDKVFNGGLYGGMLFTIGARPSVGKTAFSANLAYEITSQKPNVHVDFFTLEMTKREMVNRMVSIETGINSGALKNPYFLNDKQKEFIRLSLDNYRKKFIRVYDTEFNLPDILRIIRKNAAKSKPNEYVAIIDYIGLVNVPGNQERYLQVGEVTRQLKQTANEFDIPIIALAQLSRQIENRQDKRPTLSDLRESGSIEQDSSAVGFLYCPDEEIRNIECLSIQKNREGGLADIDLNFNREKMRFKEIPKEAIR</sequence>
<proteinExistence type="predicted"/>
<evidence type="ECO:0000313" key="1">
    <source>
        <dbReference type="EMBL" id="XFD39137.1"/>
    </source>
</evidence>
<keyword evidence="1" id="KW-0067">ATP-binding</keyword>
<dbReference type="Proteomes" id="UP001149860">
    <property type="component" value="Chromosome"/>
</dbReference>
<dbReference type="EMBL" id="CP168151">
    <property type="protein sequence ID" value="XFD39137.1"/>
    <property type="molecule type" value="Genomic_DNA"/>
</dbReference>
<keyword evidence="1" id="KW-0378">Hydrolase</keyword>
<protein>
    <submittedName>
        <fullName evidence="1">Replicative DNA helicase</fullName>
    </submittedName>
</protein>
<evidence type="ECO:0000313" key="2">
    <source>
        <dbReference type="Proteomes" id="UP001149860"/>
    </source>
</evidence>
<reference evidence="1" key="1">
    <citation type="submission" date="2024-08" db="EMBL/GenBank/DDBJ databases">
        <title>Lentilactobacillus sp. nov., isolated from tree bark.</title>
        <authorList>
            <person name="Phuengjayaem S."/>
            <person name="Tanasupawat S."/>
        </authorList>
    </citation>
    <scope>NUCLEOTIDE SEQUENCE</scope>
    <source>
        <strain evidence="1">SPB1-3</strain>
    </source>
</reference>
<keyword evidence="1" id="KW-0547">Nucleotide-binding</keyword>
<accession>A0ACD5DCN5</accession>
<keyword evidence="2" id="KW-1185">Reference proteome</keyword>
<name>A0ACD5DCN5_9LACO</name>